<dbReference type="SMART" id="SM00273">
    <property type="entry name" value="ENTH"/>
    <property type="match status" value="1"/>
</dbReference>
<dbReference type="GO" id="GO:0005543">
    <property type="term" value="F:phospholipid binding"/>
    <property type="evidence" value="ECO:0007669"/>
    <property type="project" value="TreeGrafter"/>
</dbReference>
<dbReference type="GO" id="GO:0005768">
    <property type="term" value="C:endosome"/>
    <property type="evidence" value="ECO:0007669"/>
    <property type="project" value="TreeGrafter"/>
</dbReference>
<feature type="compositionally biased region" description="Low complexity" evidence="1">
    <location>
        <begin position="467"/>
        <end position="495"/>
    </location>
</feature>
<feature type="compositionally biased region" description="Pro residues" evidence="1">
    <location>
        <begin position="528"/>
        <end position="538"/>
    </location>
</feature>
<dbReference type="CDD" id="cd03571">
    <property type="entry name" value="ENTH"/>
    <property type="match status" value="1"/>
</dbReference>
<dbReference type="SUPFAM" id="SSF48464">
    <property type="entry name" value="ENTH/VHS domain"/>
    <property type="match status" value="1"/>
</dbReference>
<dbReference type="Gene3D" id="1.25.40.90">
    <property type="match status" value="1"/>
</dbReference>
<feature type="region of interest" description="Disordered" evidence="1">
    <location>
        <begin position="198"/>
        <end position="268"/>
    </location>
</feature>
<dbReference type="AlphaFoldDB" id="A0AAD7UQ97"/>
<protein>
    <recommendedName>
        <fullName evidence="2">ENTH domain-containing protein</fullName>
    </recommendedName>
</protein>
<dbReference type="GO" id="GO:0030125">
    <property type="term" value="C:clathrin vesicle coat"/>
    <property type="evidence" value="ECO:0007669"/>
    <property type="project" value="TreeGrafter"/>
</dbReference>
<dbReference type="GO" id="GO:0030276">
    <property type="term" value="F:clathrin binding"/>
    <property type="evidence" value="ECO:0007669"/>
    <property type="project" value="TreeGrafter"/>
</dbReference>
<evidence type="ECO:0000256" key="1">
    <source>
        <dbReference type="SAM" id="MobiDB-lite"/>
    </source>
</evidence>
<name>A0AAD7UQ97_9STRA</name>
<dbReference type="Proteomes" id="UP001230188">
    <property type="component" value="Unassembled WGS sequence"/>
</dbReference>
<proteinExistence type="predicted"/>
<feature type="compositionally biased region" description="Basic residues" evidence="1">
    <location>
        <begin position="235"/>
        <end position="245"/>
    </location>
</feature>
<feature type="domain" description="ENTH" evidence="2">
    <location>
        <begin position="17"/>
        <end position="148"/>
    </location>
</feature>
<gene>
    <name evidence="3" type="ORF">CTAYLR_005636</name>
</gene>
<dbReference type="PANTHER" id="PTHR12276">
    <property type="entry name" value="EPSIN/ENT-RELATED"/>
    <property type="match status" value="1"/>
</dbReference>
<dbReference type="EMBL" id="JAQMWT010000014">
    <property type="protein sequence ID" value="KAJ8613982.1"/>
    <property type="molecule type" value="Genomic_DNA"/>
</dbReference>
<feature type="region of interest" description="Disordered" evidence="1">
    <location>
        <begin position="467"/>
        <end position="572"/>
    </location>
</feature>
<feature type="compositionally biased region" description="Low complexity" evidence="1">
    <location>
        <begin position="339"/>
        <end position="356"/>
    </location>
</feature>
<dbReference type="PROSITE" id="PS50942">
    <property type="entry name" value="ENTH"/>
    <property type="match status" value="1"/>
</dbReference>
<dbReference type="GO" id="GO:0005886">
    <property type="term" value="C:plasma membrane"/>
    <property type="evidence" value="ECO:0007669"/>
    <property type="project" value="TreeGrafter"/>
</dbReference>
<dbReference type="Pfam" id="PF01417">
    <property type="entry name" value="ENTH"/>
    <property type="match status" value="1"/>
</dbReference>
<sequence length="572" mass="61947">MASLDKLRNLAEDAYGTARGMRDDTEKKVFEALNNKNWGASSTTLNEIARETFSYDKFGKIFKLIWEAADGAPRNWRKIFKALMLCEYLVKNGCERCVDEVRDHQYRIRQLQDFNYSEERLDRGQGVREKAKQLIELLSDNANIREARDSAKRLRDKFVGQGGNRYGGYGNDGLGSGGGFGSTSYSGGSGGYSDNGGFSSAGYSDDPKPSSEAAQGRYANDSVATAPSDGLQLKLKPKAKAVPRIKMKDQPAPPPVVKDQPSPAVETTPDLFAATPQEDIFDSFSQPAAGFDPRGSGNDFAAFDTAPIQQTPAAFADFGDAFAAQPQPVYAQSPPRPPQQQQFLPPMQQQQQQQQQFGGMYAAPLPPAQQPPVVVAPNGGGGDDGFGDFDAAPAVEEPPKPKPDALAEAGKGLVSLDSLTLNSNAKTPAPTAPKASYAQHAAFTGLDGFSTNPQPTMMGSVGYQYQQPQHQTPMHPQMRSPMQQHHQQQQPSPQMGGPPPVVQQQYAAGVPQHHQQMFNAPMGGYPQQPQPYGYPPPHQQQQPQQQQHLQMGYGGQPMGAAHPYAGMPGPAW</sequence>
<feature type="region of interest" description="Disordered" evidence="1">
    <location>
        <begin position="325"/>
        <end position="411"/>
    </location>
</feature>
<dbReference type="InterPro" id="IPR008942">
    <property type="entry name" value="ENTH_VHS"/>
</dbReference>
<evidence type="ECO:0000259" key="2">
    <source>
        <dbReference type="PROSITE" id="PS50942"/>
    </source>
</evidence>
<feature type="compositionally biased region" description="Low complexity" evidence="1">
    <location>
        <begin position="539"/>
        <end position="551"/>
    </location>
</feature>
<comment type="caution">
    <text evidence="3">The sequence shown here is derived from an EMBL/GenBank/DDBJ whole genome shotgun (WGS) entry which is preliminary data.</text>
</comment>
<evidence type="ECO:0000313" key="3">
    <source>
        <dbReference type="EMBL" id="KAJ8613982.1"/>
    </source>
</evidence>
<dbReference type="InterPro" id="IPR013809">
    <property type="entry name" value="ENTH"/>
</dbReference>
<dbReference type="PANTHER" id="PTHR12276:SF45">
    <property type="entry name" value="CLATHRIN INTERACTOR 1"/>
    <property type="match status" value="1"/>
</dbReference>
<evidence type="ECO:0000313" key="4">
    <source>
        <dbReference type="Proteomes" id="UP001230188"/>
    </source>
</evidence>
<feature type="region of interest" description="Disordered" evidence="1">
    <location>
        <begin position="283"/>
        <end position="302"/>
    </location>
</feature>
<dbReference type="GO" id="GO:0006897">
    <property type="term" value="P:endocytosis"/>
    <property type="evidence" value="ECO:0007669"/>
    <property type="project" value="TreeGrafter"/>
</dbReference>
<keyword evidence="4" id="KW-1185">Reference proteome</keyword>
<dbReference type="FunFam" id="1.25.40.90:FF:000006">
    <property type="entry name" value="Clathrin interactor 1"/>
    <property type="match status" value="1"/>
</dbReference>
<reference evidence="3" key="1">
    <citation type="submission" date="2023-01" db="EMBL/GenBank/DDBJ databases">
        <title>Metagenome sequencing of chrysophaentin producing Chrysophaeum taylorii.</title>
        <authorList>
            <person name="Davison J."/>
            <person name="Bewley C."/>
        </authorList>
    </citation>
    <scope>NUCLEOTIDE SEQUENCE</scope>
    <source>
        <strain evidence="3">NIES-1699</strain>
    </source>
</reference>
<organism evidence="3 4">
    <name type="scientific">Chrysophaeum taylorii</name>
    <dbReference type="NCBI Taxonomy" id="2483200"/>
    <lineage>
        <taxon>Eukaryota</taxon>
        <taxon>Sar</taxon>
        <taxon>Stramenopiles</taxon>
        <taxon>Ochrophyta</taxon>
        <taxon>Pelagophyceae</taxon>
        <taxon>Pelagomonadales</taxon>
        <taxon>Pelagomonadaceae</taxon>
        <taxon>Chrysophaeum</taxon>
    </lineage>
</organism>
<accession>A0AAD7UQ97</accession>